<protein>
    <submittedName>
        <fullName evidence="1">Uncharacterized protein</fullName>
    </submittedName>
</protein>
<accession>A0A0F9RCK3</accession>
<evidence type="ECO:0000313" key="1">
    <source>
        <dbReference type="EMBL" id="KKN47217.1"/>
    </source>
</evidence>
<name>A0A0F9RCK3_9ZZZZ</name>
<dbReference type="EMBL" id="LAZR01001289">
    <property type="protein sequence ID" value="KKN47217.1"/>
    <property type="molecule type" value="Genomic_DNA"/>
</dbReference>
<sequence>MISQLDKPNIVCYNVNMVEEILPVVSEEPPAVPDPDGIDLADETGQKALLSRIPHMKGGPRTAESKADYLGYRATGFPIRQACYLANINHSTLTRWRASDPDFADFETNRLSELQASVGGDLVRIEFLRNMRLAMRTDFKVLYKAVHHLDALTEREFKVLQKIRSLYSPQDLLAVTRAVGPNADGPINFADFVLSITRTETEVKLATERTPEDPDIIEAESEEA</sequence>
<proteinExistence type="predicted"/>
<gene>
    <name evidence="1" type="ORF">LCGC14_0665060</name>
</gene>
<organism evidence="1">
    <name type="scientific">marine sediment metagenome</name>
    <dbReference type="NCBI Taxonomy" id="412755"/>
    <lineage>
        <taxon>unclassified sequences</taxon>
        <taxon>metagenomes</taxon>
        <taxon>ecological metagenomes</taxon>
    </lineage>
</organism>
<dbReference type="AlphaFoldDB" id="A0A0F9RCK3"/>
<comment type="caution">
    <text evidence="1">The sequence shown here is derived from an EMBL/GenBank/DDBJ whole genome shotgun (WGS) entry which is preliminary data.</text>
</comment>
<reference evidence="1" key="1">
    <citation type="journal article" date="2015" name="Nature">
        <title>Complex archaea that bridge the gap between prokaryotes and eukaryotes.</title>
        <authorList>
            <person name="Spang A."/>
            <person name="Saw J.H."/>
            <person name="Jorgensen S.L."/>
            <person name="Zaremba-Niedzwiedzka K."/>
            <person name="Martijn J."/>
            <person name="Lind A.E."/>
            <person name="van Eijk R."/>
            <person name="Schleper C."/>
            <person name="Guy L."/>
            <person name="Ettema T.J."/>
        </authorList>
    </citation>
    <scope>NUCLEOTIDE SEQUENCE</scope>
</reference>